<proteinExistence type="inferred from homology"/>
<dbReference type="PANTHER" id="PTHR12483:SF27">
    <property type="entry name" value="COPPER TRANSPORT PROTEIN CTR1"/>
    <property type="match status" value="1"/>
</dbReference>
<evidence type="ECO:0000256" key="3">
    <source>
        <dbReference type="ARBA" id="ARBA00022989"/>
    </source>
</evidence>
<keyword evidence="5" id="KW-0813">Transport</keyword>
<evidence type="ECO:0000256" key="1">
    <source>
        <dbReference type="ARBA" id="ARBA00004141"/>
    </source>
</evidence>
<name>A0AAV0B8I8_PHAPC</name>
<sequence length="179" mass="19672">MDGMSMDHMSMDGMDMSSDHSPMMMTYFFAGVPSVPLWFSGWVPKNGGAVFGACVGLFLLSALAKLLEAYRHQAHLAWSQPKWHDSGITQSSATEKLADGHDPTRDIGIRRSIQSTPWNLKREISRGVLSTVQVTLGYFLMLAVMTFNVYFFLAIILGHFAGEVSFGRLGSADGGGHRH</sequence>
<feature type="transmembrane region" description="Helical" evidence="5">
    <location>
        <begin position="136"/>
        <end position="161"/>
    </location>
</feature>
<dbReference type="Proteomes" id="UP001153365">
    <property type="component" value="Unassembled WGS sequence"/>
</dbReference>
<dbReference type="GO" id="GO:0005375">
    <property type="term" value="F:copper ion transmembrane transporter activity"/>
    <property type="evidence" value="ECO:0007669"/>
    <property type="project" value="UniProtKB-UniRule"/>
</dbReference>
<dbReference type="InterPro" id="IPR007274">
    <property type="entry name" value="Cop_transporter"/>
</dbReference>
<comment type="subcellular location">
    <subcellularLocation>
        <location evidence="1 5">Membrane</location>
        <topology evidence="1 5">Multi-pass membrane protein</topology>
    </subcellularLocation>
</comment>
<comment type="caution">
    <text evidence="6">The sequence shown here is derived from an EMBL/GenBank/DDBJ whole genome shotgun (WGS) entry which is preliminary data.</text>
</comment>
<evidence type="ECO:0000256" key="4">
    <source>
        <dbReference type="ARBA" id="ARBA00023136"/>
    </source>
</evidence>
<comment type="similarity">
    <text evidence="5">Belongs to the copper transporter (Ctr) (TC 1.A.56) family. SLC31A subfamily.</text>
</comment>
<dbReference type="EMBL" id="CALTRL010004302">
    <property type="protein sequence ID" value="CAH7682819.1"/>
    <property type="molecule type" value="Genomic_DNA"/>
</dbReference>
<keyword evidence="3 5" id="KW-1133">Transmembrane helix</keyword>
<dbReference type="PANTHER" id="PTHR12483">
    <property type="entry name" value="SOLUTE CARRIER FAMILY 31 COPPER TRANSPORTERS"/>
    <property type="match status" value="1"/>
</dbReference>
<protein>
    <recommendedName>
        <fullName evidence="5">Copper transport protein</fullName>
    </recommendedName>
</protein>
<keyword evidence="7" id="KW-1185">Reference proteome</keyword>
<accession>A0AAV0B8I8</accession>
<evidence type="ECO:0000313" key="7">
    <source>
        <dbReference type="Proteomes" id="UP001153365"/>
    </source>
</evidence>
<keyword evidence="5" id="KW-0186">Copper</keyword>
<reference evidence="6" key="1">
    <citation type="submission" date="2022-06" db="EMBL/GenBank/DDBJ databases">
        <authorList>
            <consortium name="SYNGENTA / RWTH Aachen University"/>
        </authorList>
    </citation>
    <scope>NUCLEOTIDE SEQUENCE</scope>
</reference>
<keyword evidence="5" id="KW-0406">Ion transport</keyword>
<dbReference type="AlphaFoldDB" id="A0AAV0B8I8"/>
<organism evidence="6 7">
    <name type="scientific">Phakopsora pachyrhizi</name>
    <name type="common">Asian soybean rust disease fungus</name>
    <dbReference type="NCBI Taxonomy" id="170000"/>
    <lineage>
        <taxon>Eukaryota</taxon>
        <taxon>Fungi</taxon>
        <taxon>Dikarya</taxon>
        <taxon>Basidiomycota</taxon>
        <taxon>Pucciniomycotina</taxon>
        <taxon>Pucciniomycetes</taxon>
        <taxon>Pucciniales</taxon>
        <taxon>Phakopsoraceae</taxon>
        <taxon>Phakopsora</taxon>
    </lineage>
</organism>
<keyword evidence="5" id="KW-0187">Copper transport</keyword>
<evidence type="ECO:0000256" key="5">
    <source>
        <dbReference type="RuleBase" id="RU367022"/>
    </source>
</evidence>
<evidence type="ECO:0000256" key="2">
    <source>
        <dbReference type="ARBA" id="ARBA00022692"/>
    </source>
</evidence>
<keyword evidence="4 5" id="KW-0472">Membrane</keyword>
<dbReference type="Pfam" id="PF04145">
    <property type="entry name" value="Ctr"/>
    <property type="match status" value="1"/>
</dbReference>
<feature type="transmembrane region" description="Helical" evidence="5">
    <location>
        <begin position="49"/>
        <end position="67"/>
    </location>
</feature>
<evidence type="ECO:0000313" key="6">
    <source>
        <dbReference type="EMBL" id="CAH7682819.1"/>
    </source>
</evidence>
<dbReference type="GO" id="GO:0005886">
    <property type="term" value="C:plasma membrane"/>
    <property type="evidence" value="ECO:0007669"/>
    <property type="project" value="TreeGrafter"/>
</dbReference>
<gene>
    <name evidence="6" type="ORF">PPACK8108_LOCUS15944</name>
</gene>
<keyword evidence="2 5" id="KW-0812">Transmembrane</keyword>
<feature type="transmembrane region" description="Helical" evidence="5">
    <location>
        <begin position="21"/>
        <end position="43"/>
    </location>
</feature>